<dbReference type="EMBL" id="AACRWD010000006">
    <property type="protein sequence ID" value="EAL8649702.1"/>
    <property type="molecule type" value="Genomic_DNA"/>
</dbReference>
<evidence type="ECO:0000256" key="1">
    <source>
        <dbReference type="ARBA" id="ARBA00022649"/>
    </source>
</evidence>
<evidence type="ECO:0000313" key="3">
    <source>
        <dbReference type="EMBL" id="EAK6022709.1"/>
    </source>
</evidence>
<feature type="active site" description="Proton donor" evidence="2">
    <location>
        <position position="87"/>
    </location>
</feature>
<keyword evidence="1" id="KW-1277">Toxin-antitoxin system</keyword>
<protein>
    <submittedName>
        <fullName evidence="3">Type II toxin-antitoxin system YafQ family toxin</fullName>
    </submittedName>
    <submittedName>
        <fullName evidence="7">Type II toxin-antitoxin system mRNA interferase toxin, RelE/StbE family</fullName>
    </submittedName>
</protein>
<name>A0A5T0ZCU7_CAMJU</name>
<dbReference type="EMBL" id="AACHPS010000014">
    <property type="protein sequence ID" value="EAK6022709.1"/>
    <property type="molecule type" value="Genomic_DNA"/>
</dbReference>
<dbReference type="PANTHER" id="PTHR40588">
    <property type="entry name" value="MRNA INTERFERASE TOXIN YAFQ"/>
    <property type="match status" value="1"/>
</dbReference>
<dbReference type="NCBIfam" id="TIGR02385">
    <property type="entry name" value="RelE_StbE"/>
    <property type="match status" value="1"/>
</dbReference>
<evidence type="ECO:0000313" key="7">
    <source>
        <dbReference type="EMBL" id="EDH3300786.1"/>
    </source>
</evidence>
<dbReference type="SUPFAM" id="SSF143011">
    <property type="entry name" value="RelE-like"/>
    <property type="match status" value="1"/>
</dbReference>
<dbReference type="EMBL" id="AACPJH010000057">
    <property type="protein sequence ID" value="EAL5700379.1"/>
    <property type="molecule type" value="Genomic_DNA"/>
</dbReference>
<reference evidence="7" key="2">
    <citation type="submission" date="2019-10" db="EMBL/GenBank/DDBJ databases">
        <authorList>
            <consortium name="PulseNet: The National Subtyping Network for Foodborne Disease Surveillance"/>
            <person name="Tarr C.L."/>
            <person name="Trees E."/>
            <person name="Katz L.S."/>
            <person name="Carleton-Romer H.A."/>
            <person name="Stroika S."/>
            <person name="Kucerova Z."/>
            <person name="Roache K.F."/>
            <person name="Sabol A.L."/>
            <person name="Besser J."/>
            <person name="Gerner-Smidt P."/>
        </authorList>
    </citation>
    <scope>NUCLEOTIDE SEQUENCE</scope>
    <source>
        <strain evidence="4">PNUSAC005012</strain>
        <strain evidence="7">PNUSAC012803</strain>
    </source>
</reference>
<dbReference type="Gene3D" id="3.30.2310.20">
    <property type="entry name" value="RelE-like"/>
    <property type="match status" value="1"/>
</dbReference>
<organism evidence="3">
    <name type="scientific">Campylobacter jejuni</name>
    <dbReference type="NCBI Taxonomy" id="197"/>
    <lineage>
        <taxon>Bacteria</taxon>
        <taxon>Pseudomonadati</taxon>
        <taxon>Campylobacterota</taxon>
        <taxon>Epsilonproteobacteria</taxon>
        <taxon>Campylobacterales</taxon>
        <taxon>Campylobacteraceae</taxon>
        <taxon>Campylobacter</taxon>
    </lineage>
</organism>
<dbReference type="AlphaFoldDB" id="A0A5T0ZCU7"/>
<dbReference type="RefSeq" id="WP_014517465.1">
    <property type="nucleotide sequence ID" value="NZ_CP014746.1"/>
</dbReference>
<accession>A0A5T0ZCU7</accession>
<dbReference type="GO" id="GO:0006415">
    <property type="term" value="P:translational termination"/>
    <property type="evidence" value="ECO:0007669"/>
    <property type="project" value="TreeGrafter"/>
</dbReference>
<sequence length="91" mass="10873">MQNKYSVTFSKRFKKDFKKINNNDKKILKKIVNKLANDEVLEEKYKDHALKGNYIGFRECHIKPDLLLVYRKNNDILELYLANLGNHNNIF</sequence>
<dbReference type="InterPro" id="IPR007712">
    <property type="entry name" value="RelE/ParE_toxin"/>
</dbReference>
<dbReference type="Pfam" id="PF15738">
    <property type="entry name" value="YafQ_toxin"/>
    <property type="match status" value="1"/>
</dbReference>
<evidence type="ECO:0000313" key="4">
    <source>
        <dbReference type="EMBL" id="EAL5700379.1"/>
    </source>
</evidence>
<evidence type="ECO:0000256" key="2">
    <source>
        <dbReference type="PIRSR" id="PIRSR006156-1"/>
    </source>
</evidence>
<dbReference type="EMBL" id="AALEXM010000020">
    <property type="protein sequence ID" value="ECZ3441581.1"/>
    <property type="molecule type" value="Genomic_DNA"/>
</dbReference>
<dbReference type="PANTHER" id="PTHR40588:SF1">
    <property type="entry name" value="MRNA INTERFERASE TOXIN YAFQ"/>
    <property type="match status" value="1"/>
</dbReference>
<proteinExistence type="predicted"/>
<dbReference type="GO" id="GO:0004521">
    <property type="term" value="F:RNA endonuclease activity"/>
    <property type="evidence" value="ECO:0007669"/>
    <property type="project" value="TreeGrafter"/>
</dbReference>
<dbReference type="PIRSF" id="PIRSF006156">
    <property type="entry name" value="YafQ"/>
    <property type="match status" value="1"/>
</dbReference>
<reference evidence="3" key="1">
    <citation type="submission" date="2019-04" db="EMBL/GenBank/DDBJ databases">
        <authorList>
            <consortium name="NARMS: The National Antimicrobial Resistance Monitoring System"/>
        </authorList>
    </citation>
    <scope>NUCLEOTIDE SEQUENCE</scope>
    <source>
        <strain evidence="5">FSIS11812607</strain>
        <strain evidence="3">FSIS11919317</strain>
        <strain evidence="6">FSIS11924229</strain>
    </source>
</reference>
<evidence type="ECO:0000313" key="6">
    <source>
        <dbReference type="EMBL" id="ECZ3441581.1"/>
    </source>
</evidence>
<dbReference type="GO" id="GO:0006402">
    <property type="term" value="P:mRNA catabolic process"/>
    <property type="evidence" value="ECO:0007669"/>
    <property type="project" value="TreeGrafter"/>
</dbReference>
<evidence type="ECO:0000313" key="5">
    <source>
        <dbReference type="EMBL" id="EAL8649702.1"/>
    </source>
</evidence>
<dbReference type="InterPro" id="IPR035093">
    <property type="entry name" value="RelE/ParE_toxin_dom_sf"/>
</dbReference>
<gene>
    <name evidence="4" type="ORF">DR713_09010</name>
    <name evidence="5" type="ORF">DYR72_01625</name>
    <name evidence="3" type="ORF">E5I51_07975</name>
    <name evidence="6" type="ORF">F7N65_08930</name>
    <name evidence="7" type="ORF">GC782_08110</name>
</gene>
<comment type="caution">
    <text evidence="3">The sequence shown here is derived from an EMBL/GenBank/DDBJ whole genome shotgun (WGS) entry which is preliminary data.</text>
</comment>
<dbReference type="InterPro" id="IPR004386">
    <property type="entry name" value="Toxin_YafQ-like"/>
</dbReference>
<dbReference type="EMBL" id="AAMHFX010000011">
    <property type="protein sequence ID" value="EDH3300786.1"/>
    <property type="molecule type" value="Genomic_DNA"/>
</dbReference>